<dbReference type="InterPro" id="IPR043504">
    <property type="entry name" value="Peptidase_S1_PA_chymotrypsin"/>
</dbReference>
<reference evidence="10 11" key="1">
    <citation type="journal article" date="2019" name="Commun. Biol.">
        <title>The bagworm genome reveals a unique fibroin gene that provides high tensile strength.</title>
        <authorList>
            <person name="Kono N."/>
            <person name="Nakamura H."/>
            <person name="Ohtoshi R."/>
            <person name="Tomita M."/>
            <person name="Numata K."/>
            <person name="Arakawa K."/>
        </authorList>
    </citation>
    <scope>NUCLEOTIDE SEQUENCE [LARGE SCALE GENOMIC DNA]</scope>
</reference>
<dbReference type="PROSITE" id="PS50923">
    <property type="entry name" value="SUSHI"/>
    <property type="match status" value="2"/>
</dbReference>
<dbReference type="InterPro" id="IPR009003">
    <property type="entry name" value="Peptidase_S1_PA"/>
</dbReference>
<dbReference type="InterPro" id="IPR035976">
    <property type="entry name" value="Sushi/SCR/CCP_sf"/>
</dbReference>
<feature type="domain" description="Sushi" evidence="9">
    <location>
        <begin position="147"/>
        <end position="211"/>
    </location>
</feature>
<accession>A0A4C1TX62</accession>
<evidence type="ECO:0000313" key="11">
    <source>
        <dbReference type="Proteomes" id="UP000299102"/>
    </source>
</evidence>
<protein>
    <submittedName>
        <fullName evidence="10">Coagulation factor IX</fullName>
    </submittedName>
</protein>
<evidence type="ECO:0000259" key="9">
    <source>
        <dbReference type="PROSITE" id="PS50923"/>
    </source>
</evidence>
<comment type="subcellular location">
    <subcellularLocation>
        <location evidence="1">Secreted</location>
        <location evidence="1">Extracellular space</location>
    </subcellularLocation>
</comment>
<dbReference type="SMART" id="SM00020">
    <property type="entry name" value="Tryp_SPc"/>
    <property type="match status" value="1"/>
</dbReference>
<dbReference type="OrthoDB" id="2019384at2759"/>
<evidence type="ECO:0000256" key="7">
    <source>
        <dbReference type="PROSITE-ProRule" id="PRU00302"/>
    </source>
</evidence>
<sequence length="805" mass="90328">MVSVILKWWISKELKRITWRYDEKKFHNFIELPIALVSARLDAWKQSGDGDINPHIDTNPGYCELPPYPQHGFYVVAGDASTKPGQKRISILLEYACDEGYSLMGKGHVRCENGTWYDDAPQCMNVTEIIVNRQKPEMPLSAQNESSKCRLPPYPDQGRYEVSLQSQVGSSENYIYLQLTYRCHDGYAIDGSASVECFNGQWFQKPPSCVDEVSPFCMNDQPNGAEVIPLCKTPYFSSSKPLLPMKCVDGRWNYEPVCSAECGVKVSKRSYRQLLPSGGPSAAVGGWSALSQEFPWHAGIYIKVDQTYIQKCSGSIISPKLIVTAAHCFWKDSEGLLPSSQFAVAAGKIYQKWNDFRDQYRTQTSDVDRIVTPETFRGEQTKFQDDIALMYLTKPFVFNDFVRPVCVDFEFDFENTHLTHGNLGTIVGWGLIDEEGSTTPILQVVNLPYVKFEQCYNDAPLGFRVYITSDKICAGYTNAYPLHDAILYQAMETAKINQSGGVDIGISRFSILKIAIFKPSQLSGYLLALNNKEVSSSNKAWLDPFKQYIRKERGPVYAHNNKPLEFHTGYLHNPLSRKAHNIGTALCKGDSGGGLVFATKEGPFQRHYLRGVASAAPNNDKECNTHAITTFTRILKHERTGLTQRVVCRHADPAAVLRRPQRAALPRARAYAGILIHTRSCHSTVSLDRVNRPCQSTVLVDRVTRPRPSTTSLGRITRPRHSIASLDRVTRPCQSSVSVPNMALKLYKTDNDPASESLMIMLDTLCLQEIEYIDMDEEHLKVAFIKVSLRHTSPVAALGGDFPYS</sequence>
<keyword evidence="6" id="KW-1205">Fibrinolytic toxin</keyword>
<dbReference type="InterPro" id="IPR000436">
    <property type="entry name" value="Sushi_SCR_CCP_dom"/>
</dbReference>
<evidence type="ECO:0000256" key="3">
    <source>
        <dbReference type="ARBA" id="ARBA00023157"/>
    </source>
</evidence>
<dbReference type="PROSITE" id="PS50240">
    <property type="entry name" value="TRYPSIN_DOM"/>
    <property type="match status" value="1"/>
</dbReference>
<evidence type="ECO:0000256" key="5">
    <source>
        <dbReference type="ARBA" id="ARBA00055534"/>
    </source>
</evidence>
<dbReference type="Pfam" id="PF00089">
    <property type="entry name" value="Trypsin"/>
    <property type="match status" value="1"/>
</dbReference>
<dbReference type="EMBL" id="BGZK01000097">
    <property type="protein sequence ID" value="GBP18474.1"/>
    <property type="molecule type" value="Genomic_DNA"/>
</dbReference>
<dbReference type="InterPro" id="IPR018114">
    <property type="entry name" value="TRYPSIN_HIS"/>
</dbReference>
<organism evidence="10 11">
    <name type="scientific">Eumeta variegata</name>
    <name type="common">Bagworm moth</name>
    <name type="synonym">Eumeta japonica</name>
    <dbReference type="NCBI Taxonomy" id="151549"/>
    <lineage>
        <taxon>Eukaryota</taxon>
        <taxon>Metazoa</taxon>
        <taxon>Ecdysozoa</taxon>
        <taxon>Arthropoda</taxon>
        <taxon>Hexapoda</taxon>
        <taxon>Insecta</taxon>
        <taxon>Pterygota</taxon>
        <taxon>Neoptera</taxon>
        <taxon>Endopterygota</taxon>
        <taxon>Lepidoptera</taxon>
        <taxon>Glossata</taxon>
        <taxon>Ditrysia</taxon>
        <taxon>Tineoidea</taxon>
        <taxon>Psychidae</taxon>
        <taxon>Oiketicinae</taxon>
        <taxon>Eumeta</taxon>
    </lineage>
</organism>
<gene>
    <name evidence="10" type="primary">F9</name>
    <name evidence="10" type="ORF">EVAR_93879_1</name>
</gene>
<evidence type="ECO:0000256" key="1">
    <source>
        <dbReference type="ARBA" id="ARBA00004239"/>
    </source>
</evidence>
<dbReference type="GO" id="GO:0004252">
    <property type="term" value="F:serine-type endopeptidase activity"/>
    <property type="evidence" value="ECO:0007669"/>
    <property type="project" value="InterPro"/>
</dbReference>
<evidence type="ECO:0000256" key="4">
    <source>
        <dbReference type="ARBA" id="ARBA00023240"/>
    </source>
</evidence>
<dbReference type="GO" id="GO:0006508">
    <property type="term" value="P:proteolysis"/>
    <property type="evidence" value="ECO:0007669"/>
    <property type="project" value="InterPro"/>
</dbReference>
<dbReference type="Gene3D" id="2.10.70.10">
    <property type="entry name" value="Complement Module, domain 1"/>
    <property type="match status" value="2"/>
</dbReference>
<dbReference type="CDD" id="cd00033">
    <property type="entry name" value="CCP"/>
    <property type="match status" value="2"/>
</dbReference>
<comment type="caution">
    <text evidence="10">The sequence shown here is derived from an EMBL/GenBank/DDBJ whole genome shotgun (WGS) entry which is preliminary data.</text>
</comment>
<comment type="function">
    <text evidence="5">Fibrinolytic activity; shows preferential cleavage of Arg-Gly bonds in all three fibrinogen chains. Contact with the caterpillars causes severe bleeding, due the anticoagulant effect of the protein.</text>
</comment>
<keyword evidence="7" id="KW-0768">Sushi</keyword>
<dbReference type="FunFam" id="2.40.10.10:FF:000068">
    <property type="entry name" value="transmembrane protease serine 2"/>
    <property type="match status" value="1"/>
</dbReference>
<dbReference type="GO" id="GO:0005576">
    <property type="term" value="C:extracellular region"/>
    <property type="evidence" value="ECO:0007669"/>
    <property type="project" value="UniProtKB-SubCell"/>
</dbReference>
<feature type="domain" description="Peptidase S1" evidence="8">
    <location>
        <begin position="283"/>
        <end position="648"/>
    </location>
</feature>
<dbReference type="STRING" id="151549.A0A4C1TX62"/>
<dbReference type="GO" id="GO:0090729">
    <property type="term" value="F:toxin activity"/>
    <property type="evidence" value="ECO:0007669"/>
    <property type="project" value="UniProtKB-KW"/>
</dbReference>
<dbReference type="PROSITE" id="PS00134">
    <property type="entry name" value="TRYPSIN_HIS"/>
    <property type="match status" value="1"/>
</dbReference>
<dbReference type="InterPro" id="IPR001254">
    <property type="entry name" value="Trypsin_dom"/>
</dbReference>
<dbReference type="PANTHER" id="PTHR24252">
    <property type="entry name" value="ACROSIN-RELATED"/>
    <property type="match status" value="1"/>
</dbReference>
<keyword evidence="4" id="KW-1199">Hemostasis impairing toxin</keyword>
<evidence type="ECO:0000259" key="8">
    <source>
        <dbReference type="PROSITE" id="PS50240"/>
    </source>
</evidence>
<dbReference type="Gene3D" id="2.40.10.10">
    <property type="entry name" value="Trypsin-like serine proteases"/>
    <property type="match status" value="2"/>
</dbReference>
<evidence type="ECO:0000256" key="6">
    <source>
        <dbReference type="ARBA" id="ARBA00084094"/>
    </source>
</evidence>
<comment type="caution">
    <text evidence="7">Lacks conserved residue(s) required for the propagation of feature annotation.</text>
</comment>
<proteinExistence type="predicted"/>
<dbReference type="SUPFAM" id="SSF50494">
    <property type="entry name" value="Trypsin-like serine proteases"/>
    <property type="match status" value="2"/>
</dbReference>
<evidence type="ECO:0000256" key="2">
    <source>
        <dbReference type="ARBA" id="ARBA00022656"/>
    </source>
</evidence>
<evidence type="ECO:0000313" key="10">
    <source>
        <dbReference type="EMBL" id="GBP18474.1"/>
    </source>
</evidence>
<dbReference type="AlphaFoldDB" id="A0A4C1TX62"/>
<dbReference type="Pfam" id="PF00084">
    <property type="entry name" value="Sushi"/>
    <property type="match status" value="2"/>
</dbReference>
<name>A0A4C1TX62_EUMVA</name>
<dbReference type="SMART" id="SM00032">
    <property type="entry name" value="CCP"/>
    <property type="match status" value="2"/>
</dbReference>
<keyword evidence="2" id="KW-0800">Toxin</keyword>
<dbReference type="PANTHER" id="PTHR24252:SF7">
    <property type="entry name" value="HYALIN"/>
    <property type="match status" value="1"/>
</dbReference>
<dbReference type="SUPFAM" id="SSF57535">
    <property type="entry name" value="Complement control module/SCR domain"/>
    <property type="match status" value="2"/>
</dbReference>
<dbReference type="Proteomes" id="UP000299102">
    <property type="component" value="Unassembled WGS sequence"/>
</dbReference>
<feature type="domain" description="Sushi" evidence="9">
    <location>
        <begin position="61"/>
        <end position="125"/>
    </location>
</feature>
<keyword evidence="3" id="KW-1015">Disulfide bond</keyword>
<keyword evidence="11" id="KW-1185">Reference proteome</keyword>